<dbReference type="Gene3D" id="3.90.550.10">
    <property type="entry name" value="Spore Coat Polysaccharide Biosynthesis Protein SpsA, Chain A"/>
    <property type="match status" value="1"/>
</dbReference>
<feature type="domain" description="Glycosyltransferase 2-like" evidence="2">
    <location>
        <begin position="31"/>
        <end position="135"/>
    </location>
</feature>
<keyword evidence="1" id="KW-0812">Transmembrane</keyword>
<reference evidence="3 4" key="1">
    <citation type="submission" date="2020-04" db="EMBL/GenBank/DDBJ databases">
        <title>Usitatibacter rugosus gen. nov., sp. nov. and Usitatibacter palustris sp. nov., novel members of Usitatibacteraceae fam. nov. within the order Nitrosomonadales isolated from soil.</title>
        <authorList>
            <person name="Huber K.J."/>
            <person name="Neumann-Schaal M."/>
            <person name="Geppert A."/>
            <person name="Luckner M."/>
            <person name="Wanner G."/>
            <person name="Overmann J."/>
        </authorList>
    </citation>
    <scope>NUCLEOTIDE SEQUENCE [LARGE SCALE GENOMIC DNA]</scope>
    <source>
        <strain evidence="3 4">0125_3</strain>
    </source>
</reference>
<gene>
    <name evidence="3" type="ORF">DSM104443_02805</name>
</gene>
<dbReference type="Proteomes" id="UP000501534">
    <property type="component" value="Chromosome"/>
</dbReference>
<evidence type="ECO:0000259" key="2">
    <source>
        <dbReference type="Pfam" id="PF00535"/>
    </source>
</evidence>
<dbReference type="GO" id="GO:0016758">
    <property type="term" value="F:hexosyltransferase activity"/>
    <property type="evidence" value="ECO:0007669"/>
    <property type="project" value="UniProtKB-ARBA"/>
</dbReference>
<dbReference type="SUPFAM" id="SSF53448">
    <property type="entry name" value="Nucleotide-diphospho-sugar transferases"/>
    <property type="match status" value="1"/>
</dbReference>
<sequence>MSPSSAAPTPPVAELLASREAPGHSEPFFTLAIPNYKRREFLEVNLRHAFAQDCRDFEILVSDDCSSDDSNQVIPGFLSASPVPFRYVAQSVNLGYDGNVRYCLNNARGKYVFMLGNDDALASPDVLTRLMAALVSLEMPDMCITNYQDWHTQAVTQRAFSTSILGQGPAAAAHYFRSFSFTSGLVFKREAAARHDTDRWDRSIYIQIFLASRILAAGGRLAGVDVVAVLDHIRLDGKLVPETYRVRYANAPLSFKHKHTGLDSVARVTIDAISPYLDDAQRSNLIRRIYSQLLTITYPFWLFEYRQLANWGMAWGVARDLWPGHQLREYKLRLRDRAYLWTLYLAVTFCGLTIPAGLFNRFRHRLSTWVRRRRQHLVTG</sequence>
<feature type="transmembrane region" description="Helical" evidence="1">
    <location>
        <begin position="338"/>
        <end position="359"/>
    </location>
</feature>
<organism evidence="3 4">
    <name type="scientific">Usitatibacter rugosus</name>
    <dbReference type="NCBI Taxonomy" id="2732067"/>
    <lineage>
        <taxon>Bacteria</taxon>
        <taxon>Pseudomonadati</taxon>
        <taxon>Pseudomonadota</taxon>
        <taxon>Betaproteobacteria</taxon>
        <taxon>Nitrosomonadales</taxon>
        <taxon>Usitatibacteraceae</taxon>
        <taxon>Usitatibacter</taxon>
    </lineage>
</organism>
<accession>A0A6M4GZ66</accession>
<dbReference type="AlphaFoldDB" id="A0A6M4GZ66"/>
<dbReference type="PANTHER" id="PTHR22916">
    <property type="entry name" value="GLYCOSYLTRANSFERASE"/>
    <property type="match status" value="1"/>
</dbReference>
<dbReference type="CDD" id="cd00761">
    <property type="entry name" value="Glyco_tranf_GTA_type"/>
    <property type="match status" value="1"/>
</dbReference>
<evidence type="ECO:0000256" key="1">
    <source>
        <dbReference type="SAM" id="Phobius"/>
    </source>
</evidence>
<dbReference type="InterPro" id="IPR029044">
    <property type="entry name" value="Nucleotide-diphossugar_trans"/>
</dbReference>
<proteinExistence type="predicted"/>
<dbReference type="KEGG" id="uru:DSM104443_02805"/>
<keyword evidence="1" id="KW-0472">Membrane</keyword>
<name>A0A6M4GZ66_9PROT</name>
<dbReference type="EMBL" id="CP053069">
    <property type="protein sequence ID" value="QJR11723.1"/>
    <property type="molecule type" value="Genomic_DNA"/>
</dbReference>
<keyword evidence="1" id="KW-1133">Transmembrane helix</keyword>
<dbReference type="InterPro" id="IPR001173">
    <property type="entry name" value="Glyco_trans_2-like"/>
</dbReference>
<dbReference type="RefSeq" id="WP_171093299.1">
    <property type="nucleotide sequence ID" value="NZ_CP053069.1"/>
</dbReference>
<keyword evidence="4" id="KW-1185">Reference proteome</keyword>
<dbReference type="Pfam" id="PF00535">
    <property type="entry name" value="Glycos_transf_2"/>
    <property type="match status" value="1"/>
</dbReference>
<evidence type="ECO:0000313" key="3">
    <source>
        <dbReference type="EMBL" id="QJR11723.1"/>
    </source>
</evidence>
<evidence type="ECO:0000313" key="4">
    <source>
        <dbReference type="Proteomes" id="UP000501534"/>
    </source>
</evidence>
<protein>
    <recommendedName>
        <fullName evidence="2">Glycosyltransferase 2-like domain-containing protein</fullName>
    </recommendedName>
</protein>